<evidence type="ECO:0008006" key="3">
    <source>
        <dbReference type="Google" id="ProtNLM"/>
    </source>
</evidence>
<dbReference type="Proteomes" id="UP001153069">
    <property type="component" value="Unassembled WGS sequence"/>
</dbReference>
<evidence type="ECO:0000313" key="2">
    <source>
        <dbReference type="Proteomes" id="UP001153069"/>
    </source>
</evidence>
<organism evidence="1 2">
    <name type="scientific">Seminavis robusta</name>
    <dbReference type="NCBI Taxonomy" id="568900"/>
    <lineage>
        <taxon>Eukaryota</taxon>
        <taxon>Sar</taxon>
        <taxon>Stramenopiles</taxon>
        <taxon>Ochrophyta</taxon>
        <taxon>Bacillariophyta</taxon>
        <taxon>Bacillariophyceae</taxon>
        <taxon>Bacillariophycidae</taxon>
        <taxon>Naviculales</taxon>
        <taxon>Naviculaceae</taxon>
        <taxon>Seminavis</taxon>
    </lineage>
</organism>
<accession>A0A9N8HN64</accession>
<sequence length="162" mass="17974">MAPDVKILASPGASPQAEVKWSMEAHKSLHCAHSENIRSLLMHGWSFDTDLVGEASTSDNKAEQAKAERIIFRLDSSQFIEETMGSLLSYCYGRSLHGTSVENLLELVDGATYLGMTSFSLRFEESLVAKLKSENVAQCIRLPRNTEQSDSPWDATSIYVRT</sequence>
<name>A0A9N8HN64_9STRA</name>
<dbReference type="AlphaFoldDB" id="A0A9N8HN64"/>
<comment type="caution">
    <text evidence="1">The sequence shown here is derived from an EMBL/GenBank/DDBJ whole genome shotgun (WGS) entry which is preliminary data.</text>
</comment>
<proteinExistence type="predicted"/>
<protein>
    <recommendedName>
        <fullName evidence="3">BTB domain-containing protein</fullName>
    </recommendedName>
</protein>
<dbReference type="EMBL" id="CAICTM010001056">
    <property type="protein sequence ID" value="CAB9519911.1"/>
    <property type="molecule type" value="Genomic_DNA"/>
</dbReference>
<gene>
    <name evidence="1" type="ORF">SEMRO_1058_G236320.1</name>
</gene>
<keyword evidence="2" id="KW-1185">Reference proteome</keyword>
<dbReference type="InterPro" id="IPR011333">
    <property type="entry name" value="SKP1/BTB/POZ_sf"/>
</dbReference>
<evidence type="ECO:0000313" key="1">
    <source>
        <dbReference type="EMBL" id="CAB9519911.1"/>
    </source>
</evidence>
<dbReference type="Gene3D" id="3.30.710.10">
    <property type="entry name" value="Potassium Channel Kv1.1, Chain A"/>
    <property type="match status" value="1"/>
</dbReference>
<reference evidence="1" key="1">
    <citation type="submission" date="2020-06" db="EMBL/GenBank/DDBJ databases">
        <authorList>
            <consortium name="Plant Systems Biology data submission"/>
        </authorList>
    </citation>
    <scope>NUCLEOTIDE SEQUENCE</scope>
    <source>
        <strain evidence="1">D6</strain>
    </source>
</reference>